<organism evidence="1 2">
    <name type="scientific">Stegodyphus mimosarum</name>
    <name type="common">African social velvet spider</name>
    <dbReference type="NCBI Taxonomy" id="407821"/>
    <lineage>
        <taxon>Eukaryota</taxon>
        <taxon>Metazoa</taxon>
        <taxon>Ecdysozoa</taxon>
        <taxon>Arthropoda</taxon>
        <taxon>Chelicerata</taxon>
        <taxon>Arachnida</taxon>
        <taxon>Araneae</taxon>
        <taxon>Araneomorphae</taxon>
        <taxon>Entelegynae</taxon>
        <taxon>Eresoidea</taxon>
        <taxon>Eresidae</taxon>
        <taxon>Stegodyphus</taxon>
    </lineage>
</organism>
<proteinExistence type="predicted"/>
<gene>
    <name evidence="1" type="ORF">X975_15113</name>
</gene>
<evidence type="ECO:0000313" key="2">
    <source>
        <dbReference type="Proteomes" id="UP000054359"/>
    </source>
</evidence>
<protein>
    <submittedName>
        <fullName evidence="1">Uncharacterized protein</fullName>
    </submittedName>
</protein>
<evidence type="ECO:0000313" key="1">
    <source>
        <dbReference type="EMBL" id="KFM65058.1"/>
    </source>
</evidence>
<name>A0A087TIW9_STEMI</name>
<accession>A0A087TIW9</accession>
<dbReference type="EMBL" id="KK115407">
    <property type="protein sequence ID" value="KFM65058.1"/>
    <property type="molecule type" value="Genomic_DNA"/>
</dbReference>
<feature type="non-terminal residue" evidence="1">
    <location>
        <position position="65"/>
    </location>
</feature>
<dbReference type="Proteomes" id="UP000054359">
    <property type="component" value="Unassembled WGS sequence"/>
</dbReference>
<dbReference type="AlphaFoldDB" id="A0A087TIW9"/>
<keyword evidence="2" id="KW-1185">Reference proteome</keyword>
<sequence>MHASHISTMNYPERLAFCLDVCHQQTSGPMGTAVARLFNRRWPLKWLRQNLQLFSRHQVLLLLPL</sequence>
<reference evidence="1 2" key="1">
    <citation type="submission" date="2013-11" db="EMBL/GenBank/DDBJ databases">
        <title>Genome sequencing of Stegodyphus mimosarum.</title>
        <authorList>
            <person name="Bechsgaard J."/>
        </authorList>
    </citation>
    <scope>NUCLEOTIDE SEQUENCE [LARGE SCALE GENOMIC DNA]</scope>
</reference>